<feature type="region of interest" description="Disordered" evidence="1">
    <location>
        <begin position="93"/>
        <end position="121"/>
    </location>
</feature>
<evidence type="ECO:0000313" key="3">
    <source>
        <dbReference type="Proteomes" id="UP001235760"/>
    </source>
</evidence>
<keyword evidence="3" id="KW-1185">Reference proteome</keyword>
<reference evidence="2 3" key="1">
    <citation type="submission" date="2023-08" db="EMBL/GenBank/DDBJ databases">
        <authorList>
            <person name="Roldan D.M."/>
            <person name="Menes R.J."/>
        </authorList>
    </citation>
    <scope>NUCLEOTIDE SEQUENCE [LARGE SCALE GENOMIC DNA]</scope>
    <source>
        <strain evidence="2 3">CCM 2812</strain>
    </source>
</reference>
<evidence type="ECO:0008006" key="4">
    <source>
        <dbReference type="Google" id="ProtNLM"/>
    </source>
</evidence>
<dbReference type="RefSeq" id="WP_305748642.1">
    <property type="nucleotide sequence ID" value="NZ_JAUZEE010000002.1"/>
</dbReference>
<name>A0ABT9G1Q0_LEPDI</name>
<dbReference type="Gene3D" id="3.30.1150.10">
    <property type="match status" value="1"/>
</dbReference>
<comment type="caution">
    <text evidence="2">The sequence shown here is derived from an EMBL/GenBank/DDBJ whole genome shotgun (WGS) entry which is preliminary data.</text>
</comment>
<accession>A0ABT9G1Q0</accession>
<protein>
    <recommendedName>
        <fullName evidence="4">TonB C-terminal domain-containing protein</fullName>
    </recommendedName>
</protein>
<organism evidence="2 3">
    <name type="scientific">Leptothrix discophora</name>
    <dbReference type="NCBI Taxonomy" id="89"/>
    <lineage>
        <taxon>Bacteria</taxon>
        <taxon>Pseudomonadati</taxon>
        <taxon>Pseudomonadota</taxon>
        <taxon>Betaproteobacteria</taxon>
        <taxon>Burkholderiales</taxon>
        <taxon>Sphaerotilaceae</taxon>
        <taxon>Leptothrix</taxon>
    </lineage>
</organism>
<proteinExistence type="predicted"/>
<gene>
    <name evidence="2" type="ORF">Q8X39_05555</name>
</gene>
<evidence type="ECO:0000313" key="2">
    <source>
        <dbReference type="EMBL" id="MDP4300093.1"/>
    </source>
</evidence>
<dbReference type="Proteomes" id="UP001235760">
    <property type="component" value="Unassembled WGS sequence"/>
</dbReference>
<sequence>MARADRLRPAAWRVAVLLAVAGHAALLLASWDAGPAGHAGAGSGPSGARAAQVRLVDPDASMDPGAAARPGPADGARGRLQEVATHTVRVASAALAPPMPASDAVPSTGGGGRPAASPSEPDDEALFLVRSQLDRAPHATGPIDLPYPDAAPLGHYRAVMTLFVDEAGRVRRVRLDADGMLPPLLEDAARQAFLQARFEPGRKDGAAVRSRLRVAVEFGAEPAPAQTAPAASR</sequence>
<feature type="compositionally biased region" description="Low complexity" evidence="1">
    <location>
        <begin position="93"/>
        <end position="104"/>
    </location>
</feature>
<evidence type="ECO:0000256" key="1">
    <source>
        <dbReference type="SAM" id="MobiDB-lite"/>
    </source>
</evidence>
<dbReference type="EMBL" id="JAUZEE010000002">
    <property type="protein sequence ID" value="MDP4300093.1"/>
    <property type="molecule type" value="Genomic_DNA"/>
</dbReference>
<dbReference type="SUPFAM" id="SSF74653">
    <property type="entry name" value="TolA/TonB C-terminal domain"/>
    <property type="match status" value="1"/>
</dbReference>